<feature type="transmembrane region" description="Helical" evidence="4">
    <location>
        <begin position="199"/>
        <end position="216"/>
    </location>
</feature>
<name>A0A2P6PU37_ROSCH</name>
<keyword evidence="4" id="KW-1133">Transmembrane helix</keyword>
<dbReference type="GO" id="GO:0005886">
    <property type="term" value="C:plasma membrane"/>
    <property type="evidence" value="ECO:0007669"/>
    <property type="project" value="TreeGrafter"/>
</dbReference>
<sequence length="425" mass="49088">MMICVMSIFDLTSESSAPKQISQVELQESGPGFPPSDISWLNPTNPPMIPALNETLTRRKSLQILAYSKSKSRFGELPYHAELEMLFEDTSSLDEPVGASFHGNSGSFTRTVSSSSSKSPEMLSPERPKKKDKKLNKKAKLLSPEKLKYKDKELYKKAKLKRDKQWKAFNKKILIKSTVFLCILVCLVASFTYEKLKNLMVWGLGIWKWCVLVMVIRSSCLGNRRCCIVFKEWRRVLGFSYGWVWFFSHGYVLLFNHGVEIEQSKTCTRILHYVLWTLVSVLVGAFLWLLKTLLLKFLAFYFQSYTFFDRIQESFFHQYVLQTLSGNPLPDKARSQALNFMTTHRNNIAESEKQAIDMGDLQKMKQMKVSPWTMKFMTKEEVKLVWPLIDVANTGQIGKNDLTDYVVKAYKSRSISLCFTRHQNS</sequence>
<evidence type="ECO:0000256" key="3">
    <source>
        <dbReference type="SAM" id="MobiDB-lite"/>
    </source>
</evidence>
<keyword evidence="4" id="KW-0812">Transmembrane</keyword>
<comment type="similarity">
    <text evidence="2">Belongs to the MscS (TC 1.A.23) family.</text>
</comment>
<protein>
    <submittedName>
        <fullName evidence="5">Uncharacterized protein</fullName>
    </submittedName>
</protein>
<feature type="transmembrane region" description="Helical" evidence="4">
    <location>
        <begin position="173"/>
        <end position="193"/>
    </location>
</feature>
<proteinExistence type="inferred from homology"/>
<evidence type="ECO:0000256" key="1">
    <source>
        <dbReference type="ARBA" id="ARBA00004141"/>
    </source>
</evidence>
<reference evidence="5 6" key="1">
    <citation type="journal article" date="2018" name="Nat. Genet.">
        <title>The Rosa genome provides new insights in the design of modern roses.</title>
        <authorList>
            <person name="Bendahmane M."/>
        </authorList>
    </citation>
    <scope>NUCLEOTIDE SEQUENCE [LARGE SCALE GENOMIC DNA]</scope>
    <source>
        <strain evidence="6">cv. Old Blush</strain>
    </source>
</reference>
<dbReference type="InterPro" id="IPR016688">
    <property type="entry name" value="MscS-like_plants/fungi"/>
</dbReference>
<dbReference type="Proteomes" id="UP000238479">
    <property type="component" value="Chromosome 6"/>
</dbReference>
<evidence type="ECO:0000313" key="5">
    <source>
        <dbReference type="EMBL" id="PRQ25458.1"/>
    </source>
</evidence>
<gene>
    <name evidence="5" type="ORF">RchiOBHm_Chr6g0283901</name>
</gene>
<evidence type="ECO:0000256" key="2">
    <source>
        <dbReference type="ARBA" id="ARBA00008017"/>
    </source>
</evidence>
<dbReference type="GO" id="GO:0050982">
    <property type="term" value="P:detection of mechanical stimulus"/>
    <property type="evidence" value="ECO:0007669"/>
    <property type="project" value="TreeGrafter"/>
</dbReference>
<feature type="transmembrane region" description="Helical" evidence="4">
    <location>
        <begin position="270"/>
        <end position="290"/>
    </location>
</feature>
<dbReference type="GO" id="GO:0008381">
    <property type="term" value="F:mechanosensitive monoatomic ion channel activity"/>
    <property type="evidence" value="ECO:0007669"/>
    <property type="project" value="TreeGrafter"/>
</dbReference>
<accession>A0A2P6PU37</accession>
<dbReference type="STRING" id="74649.A0A2P6PU37"/>
<dbReference type="PANTHER" id="PTHR31618">
    <property type="entry name" value="MECHANOSENSITIVE ION CHANNEL PROTEIN 5"/>
    <property type="match status" value="1"/>
</dbReference>
<dbReference type="AlphaFoldDB" id="A0A2P6PU37"/>
<evidence type="ECO:0000256" key="4">
    <source>
        <dbReference type="SAM" id="Phobius"/>
    </source>
</evidence>
<feature type="region of interest" description="Disordered" evidence="3">
    <location>
        <begin position="102"/>
        <end position="135"/>
    </location>
</feature>
<dbReference type="EMBL" id="PDCK01000044">
    <property type="protein sequence ID" value="PRQ25458.1"/>
    <property type="molecule type" value="Genomic_DNA"/>
</dbReference>
<keyword evidence="4" id="KW-0472">Membrane</keyword>
<dbReference type="GO" id="GO:0006820">
    <property type="term" value="P:monoatomic anion transport"/>
    <property type="evidence" value="ECO:0007669"/>
    <property type="project" value="TreeGrafter"/>
</dbReference>
<feature type="compositionally biased region" description="Low complexity" evidence="3">
    <location>
        <begin position="104"/>
        <end position="123"/>
    </location>
</feature>
<comment type="caution">
    <text evidence="5">The sequence shown here is derived from an EMBL/GenBank/DDBJ whole genome shotgun (WGS) entry which is preliminary data.</text>
</comment>
<organism evidence="5 6">
    <name type="scientific">Rosa chinensis</name>
    <name type="common">China rose</name>
    <dbReference type="NCBI Taxonomy" id="74649"/>
    <lineage>
        <taxon>Eukaryota</taxon>
        <taxon>Viridiplantae</taxon>
        <taxon>Streptophyta</taxon>
        <taxon>Embryophyta</taxon>
        <taxon>Tracheophyta</taxon>
        <taxon>Spermatophyta</taxon>
        <taxon>Magnoliopsida</taxon>
        <taxon>eudicotyledons</taxon>
        <taxon>Gunneridae</taxon>
        <taxon>Pentapetalae</taxon>
        <taxon>rosids</taxon>
        <taxon>fabids</taxon>
        <taxon>Rosales</taxon>
        <taxon>Rosaceae</taxon>
        <taxon>Rosoideae</taxon>
        <taxon>Rosoideae incertae sedis</taxon>
        <taxon>Rosa</taxon>
    </lineage>
</organism>
<dbReference type="PANTHER" id="PTHR31618:SF20">
    <property type="entry name" value="MECHANOSENSITIVE ION CHANNEL PROTEIN 10"/>
    <property type="match status" value="1"/>
</dbReference>
<evidence type="ECO:0000313" key="6">
    <source>
        <dbReference type="Proteomes" id="UP000238479"/>
    </source>
</evidence>
<dbReference type="Gramene" id="PRQ25458">
    <property type="protein sequence ID" value="PRQ25458"/>
    <property type="gene ID" value="RchiOBHm_Chr6g0283901"/>
</dbReference>
<keyword evidence="6" id="KW-1185">Reference proteome</keyword>
<feature type="transmembrane region" description="Helical" evidence="4">
    <location>
        <begin position="236"/>
        <end position="258"/>
    </location>
</feature>
<comment type="subcellular location">
    <subcellularLocation>
        <location evidence="1">Membrane</location>
        <topology evidence="1">Multi-pass membrane protein</topology>
    </subcellularLocation>
</comment>
<dbReference type="OMA" id="YHAELEM"/>